<keyword evidence="2" id="KW-0732">Signal</keyword>
<comment type="caution">
    <text evidence="3">The sequence shown here is derived from an EMBL/GenBank/DDBJ whole genome shotgun (WGS) entry which is preliminary data.</text>
</comment>
<dbReference type="Proteomes" id="UP000533080">
    <property type="component" value="Unassembled WGS sequence"/>
</dbReference>
<gene>
    <name evidence="3" type="ORF">HNV28_03495</name>
</gene>
<accession>A0A7Y4MPH1</accession>
<feature type="compositionally biased region" description="Low complexity" evidence="1">
    <location>
        <begin position="905"/>
        <end position="949"/>
    </location>
</feature>
<name>A0A7Y4MPH1_MYXXA</name>
<evidence type="ECO:0000256" key="2">
    <source>
        <dbReference type="SAM" id="SignalP"/>
    </source>
</evidence>
<feature type="chain" id="PRO_5031081738" description="Lipoprotein" evidence="2">
    <location>
        <begin position="22"/>
        <end position="981"/>
    </location>
</feature>
<evidence type="ECO:0008006" key="5">
    <source>
        <dbReference type="Google" id="ProtNLM"/>
    </source>
</evidence>
<protein>
    <recommendedName>
        <fullName evidence="5">Lipoprotein</fullName>
    </recommendedName>
</protein>
<sequence length="981" mass="102590">MSVRLSFLAPLTLLALHGCDAAPSDPAPLRTQSAELAPATGPVTLVTDLNVTPLARQLSLSDQFTRMGGSVYFSATGTGVGQELWRTDGTPQGTTLVRDIIPGPWGTDPSQLTVWKERLYFVVSLPWGGITLYVSDGTAAGTLPHAVIAPEGQGGAKYVDSAFPTRNGLCLSLVSGGFGAADELLCAKETPQELVRIPGPWEQTTGSSGLGYHFSVVDGVAYFDAGANGAREGWRTDGTPEGTSRFFVELLPGLSSGARSLASFQGTQYFRGGDAAEDRASLWRTDGTPGGTVRVKQLAGQANCACGLFPVGDTLWLPHYTPETGVELWKSDGTAEGTVFVKDLVPGPTNSSPFGFVRLGATTLFWAGSPEGFGVWRTDGTAAGTVFVKATPTPRGGQVVGGAYYFQHLTPGLEQELWRTDGTAEGTRVVKRLGLGANVEAGVSLANAAEVNGTLVFRGRDVEDRFGPWRSDGTEAGTLPLVDAQGTNSTTPRNLAVIGSRLYFLGRAPGAQYGVWTTDGTAAGTVALHPTVSPFVPLPVFGGAEGRVFFRPLSTEVGQELWVSDGTAGGTRLVKDIVPGAGSSWPEPLIFTGGALYFRATEKGANAGELWRTDGTPENTWPVRTLLPGGVSAAWPPALAVGNTVYFLATTADAGQEPWLTDGTPEGTRMLGDLAPGTASSGAWPLAAVGDTLYLFDGSRLWKSDGTAEGTRLVKDVGRGTAMKPVVVGSTLYFLLGGSVTYGVPPTGYLWKTDGTPEGTLQVRTTRRVEQPTAMGGVLYFFEEEPLDTHVLWRTDGTEAGTWRVKELPRIWWLEGSSLSEMLAVEPEGRLIFAAADASGVEPWVSDGTPEGTRPLQDLYPGTPGSSPHGFSRLGGYVYFGATDGTLGLELWKVPVSALVAPGPDGTEADAGTAVDAGTPDDAGTTDDAGTMADAGATDAGTPTPAPDASEGGCGCGATSVGAPWLMLVFSAWMGRRRRDV</sequence>
<evidence type="ECO:0000313" key="4">
    <source>
        <dbReference type="Proteomes" id="UP000533080"/>
    </source>
</evidence>
<reference evidence="3 4" key="1">
    <citation type="submission" date="2020-05" db="EMBL/GenBank/DDBJ databases">
        <authorList>
            <person name="Whitworth D."/>
        </authorList>
    </citation>
    <scope>NUCLEOTIDE SEQUENCE [LARGE SCALE GENOMIC DNA]</scope>
    <source>
        <strain evidence="3 4">AM005</strain>
    </source>
</reference>
<proteinExistence type="predicted"/>
<evidence type="ECO:0000256" key="1">
    <source>
        <dbReference type="SAM" id="MobiDB-lite"/>
    </source>
</evidence>
<feature type="region of interest" description="Disordered" evidence="1">
    <location>
        <begin position="843"/>
        <end position="865"/>
    </location>
</feature>
<feature type="region of interest" description="Disordered" evidence="1">
    <location>
        <begin position="905"/>
        <end position="953"/>
    </location>
</feature>
<organism evidence="3 4">
    <name type="scientific">Myxococcus xanthus</name>
    <dbReference type="NCBI Taxonomy" id="34"/>
    <lineage>
        <taxon>Bacteria</taxon>
        <taxon>Pseudomonadati</taxon>
        <taxon>Myxococcota</taxon>
        <taxon>Myxococcia</taxon>
        <taxon>Myxococcales</taxon>
        <taxon>Cystobacterineae</taxon>
        <taxon>Myxococcaceae</taxon>
        <taxon>Myxococcus</taxon>
    </lineage>
</organism>
<dbReference type="AlphaFoldDB" id="A0A7Y4MPH1"/>
<feature type="signal peptide" evidence="2">
    <location>
        <begin position="1"/>
        <end position="21"/>
    </location>
</feature>
<dbReference type="EMBL" id="JABFNT010000008">
    <property type="protein sequence ID" value="NOJ77414.1"/>
    <property type="molecule type" value="Genomic_DNA"/>
</dbReference>
<evidence type="ECO:0000313" key="3">
    <source>
        <dbReference type="EMBL" id="NOJ77414.1"/>
    </source>
</evidence>